<evidence type="ECO:0000313" key="1">
    <source>
        <dbReference type="EMBL" id="MBH8553317.1"/>
    </source>
</evidence>
<dbReference type="RefSeq" id="WP_214439606.1">
    <property type="nucleotide sequence ID" value="NZ_JAECZB010000029.1"/>
</dbReference>
<dbReference type="Proteomes" id="UP000599391">
    <property type="component" value="Unassembled WGS sequence"/>
</dbReference>
<comment type="caution">
    <text evidence="1">The sequence shown here is derived from an EMBL/GenBank/DDBJ whole genome shotgun (WGS) entry which is preliminary data.</text>
</comment>
<organism evidence="1 2">
    <name type="scientific">Atlanticothrix silvestris CENA357</name>
    <dbReference type="NCBI Taxonomy" id="1725252"/>
    <lineage>
        <taxon>Bacteria</taxon>
        <taxon>Bacillati</taxon>
        <taxon>Cyanobacteriota</taxon>
        <taxon>Cyanophyceae</taxon>
        <taxon>Nostocales</taxon>
        <taxon>Nodulariaceae</taxon>
        <taxon>Atlanticothrix</taxon>
        <taxon>Atlanticothrix silvestris</taxon>
    </lineage>
</organism>
<accession>A0A8J7HDB2</accession>
<dbReference type="AlphaFoldDB" id="A0A8J7HDB2"/>
<reference evidence="1 2" key="1">
    <citation type="journal article" date="2021" name="Int. J. Syst. Evol. Microbiol.">
        <title>Amazonocrinis nigriterrae gen. nov., sp. nov., Atlanticothrix silvestris gen. nov., sp. nov. and Dendronalium phyllosphericum gen. nov., sp. nov., nostocacean cyanobacteria from Brazilian environments.</title>
        <authorList>
            <person name="Alvarenga D.O."/>
            <person name="Andreote A.P.D."/>
            <person name="Branco L.H.Z."/>
            <person name="Delbaje E."/>
            <person name="Cruz R.B."/>
            <person name="Varani A.M."/>
            <person name="Fiore M.F."/>
        </authorList>
    </citation>
    <scope>NUCLEOTIDE SEQUENCE [LARGE SCALE GENOMIC DNA]</scope>
    <source>
        <strain evidence="1 2">CENA357</strain>
    </source>
</reference>
<name>A0A8J7HDB2_9CYAN</name>
<dbReference type="EMBL" id="JAECZB010000029">
    <property type="protein sequence ID" value="MBH8553317.1"/>
    <property type="molecule type" value="Genomic_DNA"/>
</dbReference>
<evidence type="ECO:0000313" key="2">
    <source>
        <dbReference type="Proteomes" id="UP000599391"/>
    </source>
</evidence>
<gene>
    <name evidence="1" type="ORF">I8751_13220</name>
</gene>
<protein>
    <submittedName>
        <fullName evidence="1">Uncharacterized protein</fullName>
    </submittedName>
</protein>
<keyword evidence="2" id="KW-1185">Reference proteome</keyword>
<sequence length="262" mass="29040">MALDTLIVKEKIGITLDANSGATAVPIYTYIPFSRSGYRLINEYLEVNNLRATSWIYSLAKVQFPVFELEDTESKQALAAVNLEWKSPRIQMDLVLNLNNTNTWQRLAAFSLLNPDPYPYREFDLGSHSLGSNSMIGIQIRNVGYGLLQNSVGGQDKVTVYGDLTRTVLVERTADVGSKIANNITTTPSTVVLQNVNRKGLTFTNTSTKTVFIDIANTVSITSYLVKIEPGFTYEAPSPIYTGDYWGIVESGSTAIDIREFQ</sequence>
<proteinExistence type="predicted"/>